<dbReference type="Proteomes" id="UP000076632">
    <property type="component" value="Unassembled WGS sequence"/>
</dbReference>
<feature type="compositionally biased region" description="Basic and acidic residues" evidence="1">
    <location>
        <begin position="621"/>
        <end position="631"/>
    </location>
</feature>
<evidence type="ECO:0000313" key="2">
    <source>
        <dbReference type="EMBL" id="KZF24898.1"/>
    </source>
</evidence>
<feature type="compositionally biased region" description="Basic and acidic residues" evidence="1">
    <location>
        <begin position="146"/>
        <end position="155"/>
    </location>
</feature>
<dbReference type="GeneID" id="28896872"/>
<feature type="compositionally biased region" description="Low complexity" evidence="1">
    <location>
        <begin position="595"/>
        <end position="609"/>
    </location>
</feature>
<evidence type="ECO:0000256" key="1">
    <source>
        <dbReference type="SAM" id="MobiDB-lite"/>
    </source>
</evidence>
<feature type="compositionally biased region" description="Polar residues" evidence="1">
    <location>
        <begin position="39"/>
        <end position="48"/>
    </location>
</feature>
<reference evidence="2 3" key="1">
    <citation type="journal article" date="2016" name="Fungal Biol.">
        <title>The genome of Xylona heveae provides a window into fungal endophytism.</title>
        <authorList>
            <person name="Gazis R."/>
            <person name="Kuo A."/>
            <person name="Riley R."/>
            <person name="LaButti K."/>
            <person name="Lipzen A."/>
            <person name="Lin J."/>
            <person name="Amirebrahimi M."/>
            <person name="Hesse C.N."/>
            <person name="Spatafora J.W."/>
            <person name="Henrissat B."/>
            <person name="Hainaut M."/>
            <person name="Grigoriev I.V."/>
            <person name="Hibbett D.S."/>
        </authorList>
    </citation>
    <scope>NUCLEOTIDE SEQUENCE [LARGE SCALE GENOMIC DNA]</scope>
    <source>
        <strain evidence="2 3">TC161</strain>
    </source>
</reference>
<feature type="compositionally biased region" description="Low complexity" evidence="1">
    <location>
        <begin position="644"/>
        <end position="657"/>
    </location>
</feature>
<protein>
    <submittedName>
        <fullName evidence="2">Uncharacterized protein</fullName>
    </submittedName>
</protein>
<dbReference type="InParanoid" id="A0A165IHB6"/>
<keyword evidence="3" id="KW-1185">Reference proteome</keyword>
<dbReference type="OrthoDB" id="5367052at2759"/>
<feature type="compositionally biased region" description="Basic and acidic residues" evidence="1">
    <location>
        <begin position="572"/>
        <end position="589"/>
    </location>
</feature>
<dbReference type="EMBL" id="KV407455">
    <property type="protein sequence ID" value="KZF24898.1"/>
    <property type="molecule type" value="Genomic_DNA"/>
</dbReference>
<dbReference type="RefSeq" id="XP_018190453.1">
    <property type="nucleotide sequence ID" value="XM_018331735.1"/>
</dbReference>
<sequence>MNSNNSHAPNQWVEEPPRPPASRRAASTGAIGVHAGPSRANTENLSTSPGAWQPGMPLPPPPPGPPPNARSHSMTRPQLDTTPSLPNSIRAPPTRRPPGQGTALGPVPPTPADWVEESGFPEPPGQPSRSGDLVTTSPGANSRQGDLSDSHEFESPHNPSRNSLVRMPARRDPSAKGIRERRSESRADQRRRSYIAGDTDISNGVDDIEPVKPADLVLPTTNSSTLVRRRTIARSTPRTPKALSSPYDGLDSARSRAESEPFESMESAHSTPRPGSSHPPIVRETFAPTPPFSPGHDRFTDPVKSMRPSPPLPPKSLPTPPPQHPAAVSGLMSPSFKSDGHRPVSHILHSPLTDPAMPSPLMPQLTTTVSSALQGARSETPESFKKAAMERHRLFAEKEASANSDRERIELFAEFIIAESSLRKNKYAEAIQSMGTKIQEMTRDLFKSSPQSSVAYTSFGPKEEKQLSVADLRANGHNGSLTAAVKGFSSADASPEDYQPPVRANLKLNTQDRPDSTWWNGYMPSLSPIASMGGTSGTPDEMSSRGRPASRWWEASQEGSANGDGTRRCQRSKRESKYMGLPREVRESLQWDVEPSPSGALGSSASTGPNGRFSYSQDEYPPEKSGWHEPTLDDGYPPPPPLLPQSSSPFSASTVSRPDSKKVDVSRLVTLPPPYPRHHPAVNNNHPDLAAIRSVIRSLSDLEDVKATKERYALRIDGIREQARQEAGNRRSQLVADIQRQIQAGSMTYAEAARHEAELEAIESARKKDRAQLEFDTFQSEVVHPLESFFSERIDRATASISELQGILFIDAQELSPNMTQEEGDEQPELLEKLTQLKWLFEAREQLHREQQELSRERTEKYKLIVTTPYILQKNTAKLREAEAFFTRDAIDRKYAFDQGSLARFEDFLHIVESNVVRGVEQQLSAFWDIAPSLSAVIEQIPEDNNRLHTLDILIPPAELDENPSYRTFPLLYLHSLLDHAHRSTYQFIESQTNLLCLLHEVKTAVMVSQARLTETCRVREGDDPMLAAAEATRDRDREEARITDDLKEKVRVVEALWDEGLGKELSALRERVKEWLVEVGGWEDADD</sequence>
<feature type="compositionally biased region" description="Polar residues" evidence="1">
    <location>
        <begin position="70"/>
        <end position="87"/>
    </location>
</feature>
<feature type="compositionally biased region" description="Polar residues" evidence="1">
    <location>
        <begin position="127"/>
        <end position="145"/>
    </location>
</feature>
<feature type="compositionally biased region" description="Basic and acidic residues" evidence="1">
    <location>
        <begin position="169"/>
        <end position="191"/>
    </location>
</feature>
<dbReference type="AlphaFoldDB" id="A0A165IHB6"/>
<feature type="compositionally biased region" description="Pro residues" evidence="1">
    <location>
        <begin position="56"/>
        <end position="68"/>
    </location>
</feature>
<feature type="compositionally biased region" description="Pro residues" evidence="1">
    <location>
        <begin position="308"/>
        <end position="324"/>
    </location>
</feature>
<organism evidence="2 3">
    <name type="scientific">Xylona heveae (strain CBS 132557 / TC161)</name>
    <dbReference type="NCBI Taxonomy" id="1328760"/>
    <lineage>
        <taxon>Eukaryota</taxon>
        <taxon>Fungi</taxon>
        <taxon>Dikarya</taxon>
        <taxon>Ascomycota</taxon>
        <taxon>Pezizomycotina</taxon>
        <taxon>Xylonomycetes</taxon>
        <taxon>Xylonales</taxon>
        <taxon>Xylonaceae</taxon>
        <taxon>Xylona</taxon>
    </lineage>
</organism>
<gene>
    <name evidence="2" type="ORF">L228DRAFT_243644</name>
</gene>
<evidence type="ECO:0000313" key="3">
    <source>
        <dbReference type="Proteomes" id="UP000076632"/>
    </source>
</evidence>
<dbReference type="OMA" id="KYMGVPR"/>
<accession>A0A165IHB6</accession>
<name>A0A165IHB6_XYLHT</name>
<proteinExistence type="predicted"/>
<feature type="region of interest" description="Disordered" evidence="1">
    <location>
        <begin position="1"/>
        <end position="331"/>
    </location>
</feature>
<feature type="region of interest" description="Disordered" evidence="1">
    <location>
        <begin position="530"/>
        <end position="663"/>
    </location>
</feature>
<dbReference type="STRING" id="1328760.A0A165IHB6"/>